<gene>
    <name evidence="1" type="ORF">EV420DRAFT_1476496</name>
</gene>
<proteinExistence type="predicted"/>
<dbReference type="EMBL" id="JAUEPS010000007">
    <property type="protein sequence ID" value="KAK0463843.1"/>
    <property type="molecule type" value="Genomic_DNA"/>
</dbReference>
<evidence type="ECO:0000313" key="1">
    <source>
        <dbReference type="EMBL" id="KAK0463843.1"/>
    </source>
</evidence>
<organism evidence="1 2">
    <name type="scientific">Armillaria tabescens</name>
    <name type="common">Ringless honey mushroom</name>
    <name type="synonym">Agaricus tabescens</name>
    <dbReference type="NCBI Taxonomy" id="1929756"/>
    <lineage>
        <taxon>Eukaryota</taxon>
        <taxon>Fungi</taxon>
        <taxon>Dikarya</taxon>
        <taxon>Basidiomycota</taxon>
        <taxon>Agaricomycotina</taxon>
        <taxon>Agaricomycetes</taxon>
        <taxon>Agaricomycetidae</taxon>
        <taxon>Agaricales</taxon>
        <taxon>Marasmiineae</taxon>
        <taxon>Physalacriaceae</taxon>
        <taxon>Desarmillaria</taxon>
    </lineage>
</organism>
<dbReference type="AlphaFoldDB" id="A0AA39TRA6"/>
<evidence type="ECO:0000313" key="2">
    <source>
        <dbReference type="Proteomes" id="UP001175211"/>
    </source>
</evidence>
<keyword evidence="2" id="KW-1185">Reference proteome</keyword>
<dbReference type="RefSeq" id="XP_060335153.1">
    <property type="nucleotide sequence ID" value="XM_060469337.1"/>
</dbReference>
<sequence>MSLSVYDYGLFMGTILGVDWRRLRVGANIFNSEITSAVERGLEAGADAWTGMQGVPYRGSWGLQVVQFCHLLGGGVRMSDSDLVAVHVAIRLLILYCGPFPSVITNGEVLPPSVCTWGCHRTVGTQSNSLPGLIASAISERLKANSTRCVARNHDTNFTELHVWITPFLNGVTSPHRTFIPADGCSDRTGQVPDDVLSLIFAEAVILDDPRWTEELAGVCRRFYGLAHKLSAKTILIHDSHHSSHSPEAAVKRFSAPGHQSDRRAVRDLQWCADFLRSKELMRVMVLLLNIHTLCLKRVWLDQPIRLSSMLGVQELDLVDCTLSFAVLDCLLLAVPNVIYFRIHGEETEFTPSTTAPAESELSLLHLPQMLSVLHLDTRHVLNADQGGQWLVSMRNLQELTLDHHSEYWDINLDLYSCVALQHVSISVAITEDSNELLYLWRSLCHCNSRRLQSIHLHLHLLSGHREFKVSPDIVQGLRDMDTLIMRRLGGKAGAEDGSGGNSSITMGRFWGLGGRWGRVIG</sequence>
<dbReference type="GeneID" id="85352885"/>
<protein>
    <submittedName>
        <fullName evidence="1">Uncharacterized protein</fullName>
    </submittedName>
</protein>
<dbReference type="Proteomes" id="UP001175211">
    <property type="component" value="Unassembled WGS sequence"/>
</dbReference>
<reference evidence="1" key="1">
    <citation type="submission" date="2023-06" db="EMBL/GenBank/DDBJ databases">
        <authorList>
            <consortium name="Lawrence Berkeley National Laboratory"/>
            <person name="Ahrendt S."/>
            <person name="Sahu N."/>
            <person name="Indic B."/>
            <person name="Wong-Bajracharya J."/>
            <person name="Merenyi Z."/>
            <person name="Ke H.-M."/>
            <person name="Monk M."/>
            <person name="Kocsube S."/>
            <person name="Drula E."/>
            <person name="Lipzen A."/>
            <person name="Balint B."/>
            <person name="Henrissat B."/>
            <person name="Andreopoulos B."/>
            <person name="Martin F.M."/>
            <person name="Harder C.B."/>
            <person name="Rigling D."/>
            <person name="Ford K.L."/>
            <person name="Foster G.D."/>
            <person name="Pangilinan J."/>
            <person name="Papanicolaou A."/>
            <person name="Barry K."/>
            <person name="LaButti K."/>
            <person name="Viragh M."/>
            <person name="Koriabine M."/>
            <person name="Yan M."/>
            <person name="Riley R."/>
            <person name="Champramary S."/>
            <person name="Plett K.L."/>
            <person name="Tsai I.J."/>
            <person name="Slot J."/>
            <person name="Sipos G."/>
            <person name="Plett J."/>
            <person name="Nagy L.G."/>
            <person name="Grigoriev I.V."/>
        </authorList>
    </citation>
    <scope>NUCLEOTIDE SEQUENCE</scope>
    <source>
        <strain evidence="1">CCBAS 213</strain>
    </source>
</reference>
<name>A0AA39TRA6_ARMTA</name>
<accession>A0AA39TRA6</accession>
<comment type="caution">
    <text evidence="1">The sequence shown here is derived from an EMBL/GenBank/DDBJ whole genome shotgun (WGS) entry which is preliminary data.</text>
</comment>